<dbReference type="InterPro" id="IPR038153">
    <property type="entry name" value="EvaA-like_sf"/>
</dbReference>
<feature type="region of interest" description="Disordered" evidence="1">
    <location>
        <begin position="1"/>
        <end position="35"/>
    </location>
</feature>
<feature type="domain" description="dTDP-4-dehydro-6-deoxy-alpha-D-glucopyranose 2,3-dehydratase" evidence="2">
    <location>
        <begin position="35"/>
        <end position="233"/>
    </location>
</feature>
<sequence length="478" mass="52998">MESTAQSSVPPGTDPSMPARIAVSASSPGNRTPDGEVRAWLSAAVERTPLQVKEVPLDTLDGWRADPDTGAISHRDGGFFTVEAMEKHATVHGSISHTNYPIIVQPDMGTLGILMKDFDGVPHLLMQAKVEPGNRAGVQLGPTVQATWSNRDAKIPYLEFFTEPDGHRVVADVRQSEQGSWFFRKRNRNVIVETVEDVEVLDGYRWLSLKQVYDLLAEGGRVNTNACSVLSCLPFCGAGARRAGTNDGDAFRSALARSCEPGQPSAHSTTEILSWLSRARTYGDMNVERINLNDADMWHVSEGRLSHRQFKFFDIFGADVTLGDDRWTQPMIRTAADGLVVFLAKNIDGVLHVLVNSVFEGGYVDVAEFGPSLQCIPSFYDALPPDSYPRFLQELKEADPRRIRFETELTDQADIFHEAGSRYVILETELDVEGSGDGYGDFRWVTVHQLAELNRHSYYLNQQARNLLLCLQSMYAGA</sequence>
<gene>
    <name evidence="3" type="ORF">GCM10023191_098690</name>
</gene>
<dbReference type="Gene3D" id="3.90.79.40">
    <property type="entry name" value="EvaA sugar 2,3-dehydratase subunit"/>
    <property type="match status" value="2"/>
</dbReference>
<feature type="compositionally biased region" description="Polar residues" evidence="1">
    <location>
        <begin position="1"/>
        <end position="10"/>
    </location>
</feature>
<dbReference type="RefSeq" id="WP_345475581.1">
    <property type="nucleotide sequence ID" value="NZ_BAABHF010000067.1"/>
</dbReference>
<dbReference type="Proteomes" id="UP001500503">
    <property type="component" value="Unassembled WGS sequence"/>
</dbReference>
<accession>A0ABP8R891</accession>
<reference evidence="4" key="1">
    <citation type="journal article" date="2019" name="Int. J. Syst. Evol. Microbiol.">
        <title>The Global Catalogue of Microorganisms (GCM) 10K type strain sequencing project: providing services to taxonomists for standard genome sequencing and annotation.</title>
        <authorList>
            <consortium name="The Broad Institute Genomics Platform"/>
            <consortium name="The Broad Institute Genome Sequencing Center for Infectious Disease"/>
            <person name="Wu L."/>
            <person name="Ma J."/>
        </authorList>
    </citation>
    <scope>NUCLEOTIDE SEQUENCE [LARGE SCALE GENOMIC DNA]</scope>
    <source>
        <strain evidence="4">JCM 17933</strain>
    </source>
</reference>
<organism evidence="3 4">
    <name type="scientific">Actinoallomurus oryzae</name>
    <dbReference type="NCBI Taxonomy" id="502180"/>
    <lineage>
        <taxon>Bacteria</taxon>
        <taxon>Bacillati</taxon>
        <taxon>Actinomycetota</taxon>
        <taxon>Actinomycetes</taxon>
        <taxon>Streptosporangiales</taxon>
        <taxon>Thermomonosporaceae</taxon>
        <taxon>Actinoallomurus</taxon>
    </lineage>
</organism>
<dbReference type="InterPro" id="IPR005212">
    <property type="entry name" value="EvaA-like"/>
</dbReference>
<protein>
    <submittedName>
        <fullName evidence="3">NDP-hexose 2,3-dehydratase family protein</fullName>
    </submittedName>
</protein>
<dbReference type="Pfam" id="PF03559">
    <property type="entry name" value="Hexose_dehydrat"/>
    <property type="match status" value="2"/>
</dbReference>
<dbReference type="EMBL" id="BAABHF010000067">
    <property type="protein sequence ID" value="GAA4520981.1"/>
    <property type="molecule type" value="Genomic_DNA"/>
</dbReference>
<proteinExistence type="predicted"/>
<feature type="domain" description="dTDP-4-dehydro-6-deoxy-alpha-D-glucopyranose 2,3-dehydratase" evidence="2">
    <location>
        <begin position="270"/>
        <end position="471"/>
    </location>
</feature>
<evidence type="ECO:0000259" key="2">
    <source>
        <dbReference type="Pfam" id="PF03559"/>
    </source>
</evidence>
<evidence type="ECO:0000313" key="4">
    <source>
        <dbReference type="Proteomes" id="UP001500503"/>
    </source>
</evidence>
<evidence type="ECO:0000313" key="3">
    <source>
        <dbReference type="EMBL" id="GAA4520981.1"/>
    </source>
</evidence>
<evidence type="ECO:0000256" key="1">
    <source>
        <dbReference type="SAM" id="MobiDB-lite"/>
    </source>
</evidence>
<keyword evidence="4" id="KW-1185">Reference proteome</keyword>
<comment type="caution">
    <text evidence="3">The sequence shown here is derived from an EMBL/GenBank/DDBJ whole genome shotgun (WGS) entry which is preliminary data.</text>
</comment>
<name>A0ABP8R891_9ACTN</name>